<accession>A0A8H5GKJ7</accession>
<feature type="region of interest" description="Disordered" evidence="1">
    <location>
        <begin position="194"/>
        <end position="272"/>
    </location>
</feature>
<evidence type="ECO:0000256" key="1">
    <source>
        <dbReference type="SAM" id="MobiDB-lite"/>
    </source>
</evidence>
<feature type="region of interest" description="Disordered" evidence="1">
    <location>
        <begin position="116"/>
        <end position="147"/>
    </location>
</feature>
<comment type="caution">
    <text evidence="4">The sequence shown here is derived from an EMBL/GenBank/DDBJ whole genome shotgun (WGS) entry which is preliminary data.</text>
</comment>
<keyword evidence="5" id="KW-1185">Reference proteome</keyword>
<dbReference type="Proteomes" id="UP000565441">
    <property type="component" value="Unassembled WGS sequence"/>
</dbReference>
<feature type="chain" id="PRO_5034707312" evidence="3">
    <location>
        <begin position="24"/>
        <end position="389"/>
    </location>
</feature>
<dbReference type="OrthoDB" id="2576541at2759"/>
<dbReference type="EMBL" id="JAACJP010000078">
    <property type="protein sequence ID" value="KAF5366647.1"/>
    <property type="molecule type" value="Genomic_DNA"/>
</dbReference>
<evidence type="ECO:0000256" key="2">
    <source>
        <dbReference type="SAM" id="Phobius"/>
    </source>
</evidence>
<feature type="compositionally biased region" description="Low complexity" evidence="1">
    <location>
        <begin position="116"/>
        <end position="137"/>
    </location>
</feature>
<gene>
    <name evidence="4" type="ORF">D9615_010605</name>
</gene>
<feature type="region of interest" description="Disordered" evidence="1">
    <location>
        <begin position="335"/>
        <end position="389"/>
    </location>
</feature>
<keyword evidence="2" id="KW-1133">Transmembrane helix</keyword>
<feature type="transmembrane region" description="Helical" evidence="2">
    <location>
        <begin position="154"/>
        <end position="174"/>
    </location>
</feature>
<protein>
    <submittedName>
        <fullName evidence="4">Uncharacterized protein</fullName>
    </submittedName>
</protein>
<reference evidence="4 5" key="1">
    <citation type="journal article" date="2020" name="ISME J.">
        <title>Uncovering the hidden diversity of litter-decomposition mechanisms in mushroom-forming fungi.</title>
        <authorList>
            <person name="Floudas D."/>
            <person name="Bentzer J."/>
            <person name="Ahren D."/>
            <person name="Johansson T."/>
            <person name="Persson P."/>
            <person name="Tunlid A."/>
        </authorList>
    </citation>
    <scope>NUCLEOTIDE SEQUENCE [LARGE SCALE GENOMIC DNA]</scope>
    <source>
        <strain evidence="4 5">CBS 661.87</strain>
    </source>
</reference>
<dbReference type="AlphaFoldDB" id="A0A8H5GKJ7"/>
<organism evidence="4 5">
    <name type="scientific">Tricholomella constricta</name>
    <dbReference type="NCBI Taxonomy" id="117010"/>
    <lineage>
        <taxon>Eukaryota</taxon>
        <taxon>Fungi</taxon>
        <taxon>Dikarya</taxon>
        <taxon>Basidiomycota</taxon>
        <taxon>Agaricomycotina</taxon>
        <taxon>Agaricomycetes</taxon>
        <taxon>Agaricomycetidae</taxon>
        <taxon>Agaricales</taxon>
        <taxon>Tricholomatineae</taxon>
        <taxon>Lyophyllaceae</taxon>
        <taxon>Tricholomella</taxon>
    </lineage>
</organism>
<keyword evidence="2" id="KW-0472">Membrane</keyword>
<feature type="compositionally biased region" description="Polar residues" evidence="1">
    <location>
        <begin position="221"/>
        <end position="236"/>
    </location>
</feature>
<evidence type="ECO:0000256" key="3">
    <source>
        <dbReference type="SAM" id="SignalP"/>
    </source>
</evidence>
<feature type="signal peptide" evidence="3">
    <location>
        <begin position="1"/>
        <end position="23"/>
    </location>
</feature>
<evidence type="ECO:0000313" key="5">
    <source>
        <dbReference type="Proteomes" id="UP000565441"/>
    </source>
</evidence>
<proteinExistence type="predicted"/>
<feature type="compositionally biased region" description="Low complexity" evidence="1">
    <location>
        <begin position="50"/>
        <end position="97"/>
    </location>
</feature>
<keyword evidence="3" id="KW-0732">Signal</keyword>
<feature type="region of interest" description="Disordered" evidence="1">
    <location>
        <begin position="23"/>
        <end position="98"/>
    </location>
</feature>
<sequence length="389" mass="40559">MKAARSLLLSCLLVNAMGHSVAASNHRRQGPGGVQTTPTTTPTVSPPSLPTTTTSTQTSTEPPENTSKSTTTSNSPPTTTSDPPKTRQSPRQLLRLPTRLHRLHLTRTKSLLRETVIVTVTNPPSTTTSSSETSSPSNKDDENDTSSGLGTGSIIGISVAGGVAVIAIIAFLVWKFTRKRFADFDDNEAIKWPELNTHGGTVDSHPLPVHNTGRSGFDTGSEASLSRVPSSSNYSTPDLPGGGGPDPYAVPPLPHMNPNQPYRDDPTAATGYYDPYRGPVPGTLEHGASADDWAGEAIPMTQMTGRVSPGPHAAYVGEHDVGRRSPGPQAAYGMGRTGSPGPQAAYGGRASPGPQAAYGGRASPGPQAAYSTGRMSPGPQASYEQYGGR</sequence>
<name>A0A8H5GKJ7_9AGAR</name>
<keyword evidence="2" id="KW-0812">Transmembrane</keyword>
<evidence type="ECO:0000313" key="4">
    <source>
        <dbReference type="EMBL" id="KAF5366647.1"/>
    </source>
</evidence>